<sequence>MATARAPKTPAIINVFFAPVISNNSKNQTSNLLVGNWQKQQAKFKDHYD</sequence>
<comment type="caution">
    <text evidence="1">The sequence shown here is derived from an EMBL/GenBank/DDBJ whole genome shotgun (WGS) entry which is preliminary data.</text>
</comment>
<evidence type="ECO:0000313" key="1">
    <source>
        <dbReference type="EMBL" id="ELR71822.1"/>
    </source>
</evidence>
<dbReference type="Proteomes" id="UP000011135">
    <property type="component" value="Unassembled WGS sequence"/>
</dbReference>
<proteinExistence type="predicted"/>
<dbReference type="AlphaFoldDB" id="L8JX81"/>
<organism evidence="1 2">
    <name type="scientific">Fulvivirga imtechensis AK7</name>
    <dbReference type="NCBI Taxonomy" id="1237149"/>
    <lineage>
        <taxon>Bacteria</taxon>
        <taxon>Pseudomonadati</taxon>
        <taxon>Bacteroidota</taxon>
        <taxon>Cytophagia</taxon>
        <taxon>Cytophagales</taxon>
        <taxon>Fulvivirgaceae</taxon>
        <taxon>Fulvivirga</taxon>
    </lineage>
</organism>
<accession>L8JX81</accession>
<dbReference type="EMBL" id="AMZN01000032">
    <property type="protein sequence ID" value="ELR71822.1"/>
    <property type="molecule type" value="Genomic_DNA"/>
</dbReference>
<reference evidence="1 2" key="1">
    <citation type="submission" date="2012-12" db="EMBL/GenBank/DDBJ databases">
        <title>Genome assembly of Fulvivirga imtechensis AK7.</title>
        <authorList>
            <person name="Nupur N."/>
            <person name="Khatri I."/>
            <person name="Kumar R."/>
            <person name="Subramanian S."/>
            <person name="Pinnaka A."/>
        </authorList>
    </citation>
    <scope>NUCLEOTIDE SEQUENCE [LARGE SCALE GENOMIC DNA]</scope>
    <source>
        <strain evidence="1 2">AK7</strain>
    </source>
</reference>
<keyword evidence="2" id="KW-1185">Reference proteome</keyword>
<protein>
    <submittedName>
        <fullName evidence="1">Uncharacterized protein</fullName>
    </submittedName>
</protein>
<name>L8JX81_9BACT</name>
<gene>
    <name evidence="1" type="ORF">C900_02197</name>
</gene>
<evidence type="ECO:0000313" key="2">
    <source>
        <dbReference type="Proteomes" id="UP000011135"/>
    </source>
</evidence>